<keyword evidence="6" id="KW-1185">Reference proteome</keyword>
<feature type="signal peptide" evidence="4">
    <location>
        <begin position="1"/>
        <end position="25"/>
    </location>
</feature>
<sequence length="417" mass="44739">MGATRRYRLAAGVGAAVLAAGTLTACGSGDQGITVNVYKYPQENFQAIVDSCNAKAGGRYNIVYNKLPREADGQREQMVRRLAAEDDSMDVLGLDVTWTAELAKAGWIKEFTGSVKSQVENGTLKTPLDTATYEGKLYGAPDNTNVQLLWYRSDLVPTPPKTWDEMISMAEALVAEGKPGQIVAQGKQYEGLVVLYNTLVNSNGGTILDENGTKAVVDAKAVEALAALKKLATSKAIDPSFSNAAEDNARLAMEGGNAAFQLNWPYVYAAAQKKPDFAKNFKWAPYPTVSGEAAKVTVGGINYAVSNYSTHADESFDAVLCLRGAEAQKLAALKDGVPPTIEAVYDEPEMAEAYPMRDDIKETLKNASVRPRTPAYQNVSTVISTILSPPASIDPQATGDRLRKELQDALDSKGVLP</sequence>
<keyword evidence="3 4" id="KW-0732">Signal</keyword>
<dbReference type="GO" id="GO:0055052">
    <property type="term" value="C:ATP-binding cassette (ABC) transporter complex, substrate-binding subunit-containing"/>
    <property type="evidence" value="ECO:0007669"/>
    <property type="project" value="TreeGrafter"/>
</dbReference>
<dbReference type="GO" id="GO:0042956">
    <property type="term" value="P:maltodextrin transmembrane transport"/>
    <property type="evidence" value="ECO:0007669"/>
    <property type="project" value="TreeGrafter"/>
</dbReference>
<proteinExistence type="inferred from homology"/>
<reference evidence="6" key="1">
    <citation type="submission" date="2016-10" db="EMBL/GenBank/DDBJ databases">
        <authorList>
            <person name="Varghese N."/>
            <person name="Submissions S."/>
        </authorList>
    </citation>
    <scope>NUCLEOTIDE SEQUENCE [LARGE SCALE GENOMIC DNA]</scope>
    <source>
        <strain evidence="6">CGMCC 4.578</strain>
    </source>
</reference>
<dbReference type="Gene3D" id="3.40.190.10">
    <property type="entry name" value="Periplasmic binding protein-like II"/>
    <property type="match status" value="2"/>
</dbReference>
<dbReference type="Pfam" id="PF01547">
    <property type="entry name" value="SBP_bac_1"/>
    <property type="match status" value="1"/>
</dbReference>
<evidence type="ECO:0000256" key="4">
    <source>
        <dbReference type="SAM" id="SignalP"/>
    </source>
</evidence>
<gene>
    <name evidence="5" type="ORF">SAMN05216195_104493</name>
</gene>
<dbReference type="PANTHER" id="PTHR30061:SF50">
    <property type="entry name" value="MALTOSE_MALTODEXTRIN-BINDING PERIPLASMIC PROTEIN"/>
    <property type="match status" value="1"/>
</dbReference>
<dbReference type="PANTHER" id="PTHR30061">
    <property type="entry name" value="MALTOSE-BINDING PERIPLASMIC PROTEIN"/>
    <property type="match status" value="1"/>
</dbReference>
<evidence type="ECO:0000256" key="2">
    <source>
        <dbReference type="ARBA" id="ARBA00022448"/>
    </source>
</evidence>
<dbReference type="AlphaFoldDB" id="A0A1H9MSD4"/>
<comment type="similarity">
    <text evidence="1">Belongs to the bacterial solute-binding protein 1 family.</text>
</comment>
<dbReference type="CDD" id="cd14750">
    <property type="entry name" value="PBP2_TMBP"/>
    <property type="match status" value="1"/>
</dbReference>
<organism evidence="5 6">
    <name type="scientific">Lentzea flaviverrucosa</name>
    <dbReference type="NCBI Taxonomy" id="200379"/>
    <lineage>
        <taxon>Bacteria</taxon>
        <taxon>Bacillati</taxon>
        <taxon>Actinomycetota</taxon>
        <taxon>Actinomycetes</taxon>
        <taxon>Pseudonocardiales</taxon>
        <taxon>Pseudonocardiaceae</taxon>
        <taxon>Lentzea</taxon>
    </lineage>
</organism>
<evidence type="ECO:0000313" key="6">
    <source>
        <dbReference type="Proteomes" id="UP000199028"/>
    </source>
</evidence>
<dbReference type="PROSITE" id="PS51257">
    <property type="entry name" value="PROKAR_LIPOPROTEIN"/>
    <property type="match status" value="1"/>
</dbReference>
<dbReference type="OrthoDB" id="3495561at2"/>
<protein>
    <submittedName>
        <fullName evidence="5">Multiple sugar transport system substrate-binding protein</fullName>
    </submittedName>
</protein>
<dbReference type="RefSeq" id="WP_090065678.1">
    <property type="nucleotide sequence ID" value="NZ_FOFT01000004.1"/>
</dbReference>
<dbReference type="SUPFAM" id="SSF53850">
    <property type="entry name" value="Periplasmic binding protein-like II"/>
    <property type="match status" value="1"/>
</dbReference>
<evidence type="ECO:0000256" key="1">
    <source>
        <dbReference type="ARBA" id="ARBA00008520"/>
    </source>
</evidence>
<keyword evidence="2" id="KW-0813">Transport</keyword>
<feature type="chain" id="PRO_5038545452" evidence="4">
    <location>
        <begin position="26"/>
        <end position="417"/>
    </location>
</feature>
<dbReference type="InterPro" id="IPR006059">
    <property type="entry name" value="SBP"/>
</dbReference>
<accession>A0A1H9MSD4</accession>
<evidence type="ECO:0000256" key="3">
    <source>
        <dbReference type="ARBA" id="ARBA00022729"/>
    </source>
</evidence>
<dbReference type="Proteomes" id="UP000199028">
    <property type="component" value="Unassembled WGS sequence"/>
</dbReference>
<evidence type="ECO:0000313" key="5">
    <source>
        <dbReference type="EMBL" id="SER26630.1"/>
    </source>
</evidence>
<dbReference type="GO" id="GO:0015768">
    <property type="term" value="P:maltose transport"/>
    <property type="evidence" value="ECO:0007669"/>
    <property type="project" value="TreeGrafter"/>
</dbReference>
<name>A0A1H9MSD4_9PSEU</name>
<dbReference type="EMBL" id="FOFT01000004">
    <property type="protein sequence ID" value="SER26630.1"/>
    <property type="molecule type" value="Genomic_DNA"/>
</dbReference>
<dbReference type="GO" id="GO:1901982">
    <property type="term" value="F:maltose binding"/>
    <property type="evidence" value="ECO:0007669"/>
    <property type="project" value="TreeGrafter"/>
</dbReference>
<keyword evidence="5" id="KW-0762">Sugar transport</keyword>